<dbReference type="NCBIfam" id="TIGR02206">
    <property type="entry name" value="intg_mem_TP0381"/>
    <property type="match status" value="1"/>
</dbReference>
<feature type="transmembrane region" description="Helical" evidence="1">
    <location>
        <begin position="201"/>
        <end position="220"/>
    </location>
</feature>
<dbReference type="Proteomes" id="UP000749311">
    <property type="component" value="Unassembled WGS sequence"/>
</dbReference>
<comment type="caution">
    <text evidence="2">The sequence shown here is derived from an EMBL/GenBank/DDBJ whole genome shotgun (WGS) entry which is preliminary data.</text>
</comment>
<organism evidence="2 3">
    <name type="scientific">Brooklawnia cerclae</name>
    <dbReference type="NCBI Taxonomy" id="349934"/>
    <lineage>
        <taxon>Bacteria</taxon>
        <taxon>Bacillati</taxon>
        <taxon>Actinomycetota</taxon>
        <taxon>Actinomycetes</taxon>
        <taxon>Propionibacteriales</taxon>
        <taxon>Propionibacteriaceae</taxon>
        <taxon>Brooklawnia</taxon>
    </lineage>
</organism>
<dbReference type="RefSeq" id="WP_167170445.1">
    <property type="nucleotide sequence ID" value="NZ_BAAAOO010000004.1"/>
</dbReference>
<dbReference type="EMBL" id="JAAMOZ010000003">
    <property type="protein sequence ID" value="NIH58305.1"/>
    <property type="molecule type" value="Genomic_DNA"/>
</dbReference>
<evidence type="ECO:0000256" key="1">
    <source>
        <dbReference type="SAM" id="Phobius"/>
    </source>
</evidence>
<feature type="transmembrane region" description="Helical" evidence="1">
    <location>
        <begin position="20"/>
        <end position="40"/>
    </location>
</feature>
<feature type="transmembrane region" description="Helical" evidence="1">
    <location>
        <begin position="163"/>
        <end position="181"/>
    </location>
</feature>
<feature type="transmembrane region" description="Helical" evidence="1">
    <location>
        <begin position="128"/>
        <end position="151"/>
    </location>
</feature>
<gene>
    <name evidence="2" type="ORF">FB473_003000</name>
</gene>
<keyword evidence="1" id="KW-0812">Transmembrane</keyword>
<keyword evidence="3" id="KW-1185">Reference proteome</keyword>
<reference evidence="2 3" key="1">
    <citation type="submission" date="2020-02" db="EMBL/GenBank/DDBJ databases">
        <title>Sequencing the genomes of 1000 actinobacteria strains.</title>
        <authorList>
            <person name="Klenk H.-P."/>
        </authorList>
    </citation>
    <scope>NUCLEOTIDE SEQUENCE [LARGE SCALE GENOMIC DNA]</scope>
    <source>
        <strain evidence="2 3">DSM 19609</strain>
    </source>
</reference>
<evidence type="ECO:0000313" key="2">
    <source>
        <dbReference type="EMBL" id="NIH58305.1"/>
    </source>
</evidence>
<feature type="transmembrane region" description="Helical" evidence="1">
    <location>
        <begin position="102"/>
        <end position="122"/>
    </location>
</feature>
<sequence length="245" mass="27263">MDSSWDAGTPYITLFGPDHLAYIAGLLIVLAALLTGRSWVRRHATGLRRAILGLSVAQFTGLYLWYFLETGFDVAEALPLHISRTTTILGLVFLITRRPAWLNVQFFFGLFAYATFVLPSKIYPVTHVIGWSFFVSHTINIALPIFAGIAWGWRPTVRGLWKAYGWFLVYFVAAVVVNRLVGGNYFYLRDRPLLKSLPSPWYELGALAATLAIFWIGYGVSRLAGPGARADEGSEPLDVGMSRIA</sequence>
<name>A0ABX0SMP2_9ACTN</name>
<protein>
    <submittedName>
        <fullName evidence="2">Integral membrane protein (TIGR02206 family)</fullName>
    </submittedName>
</protein>
<feature type="transmembrane region" description="Helical" evidence="1">
    <location>
        <begin position="47"/>
        <end position="66"/>
    </location>
</feature>
<keyword evidence="1" id="KW-0472">Membrane</keyword>
<keyword evidence="1" id="KW-1133">Transmembrane helix</keyword>
<feature type="transmembrane region" description="Helical" evidence="1">
    <location>
        <begin position="78"/>
        <end position="95"/>
    </location>
</feature>
<accession>A0ABX0SMP2</accession>
<evidence type="ECO:0000313" key="3">
    <source>
        <dbReference type="Proteomes" id="UP000749311"/>
    </source>
</evidence>
<dbReference type="Pfam" id="PF14808">
    <property type="entry name" value="TMEM164"/>
    <property type="match status" value="1"/>
</dbReference>
<proteinExistence type="predicted"/>
<dbReference type="InterPro" id="IPR011737">
    <property type="entry name" value="CHP02206_TP0381"/>
</dbReference>